<evidence type="ECO:0000256" key="5">
    <source>
        <dbReference type="SAM" id="MobiDB-lite"/>
    </source>
</evidence>
<dbReference type="InterPro" id="IPR020846">
    <property type="entry name" value="MFS_dom"/>
</dbReference>
<dbReference type="Gene3D" id="1.20.1250.20">
    <property type="entry name" value="MFS general substrate transporter like domains"/>
    <property type="match status" value="2"/>
</dbReference>
<feature type="transmembrane region" description="Helical" evidence="6">
    <location>
        <begin position="264"/>
        <end position="283"/>
    </location>
</feature>
<dbReference type="InterPro" id="IPR036866">
    <property type="entry name" value="RibonucZ/Hydroxyglut_hydro"/>
</dbReference>
<name>A0ABY4FME6_9MICO</name>
<feature type="domain" description="Major facilitator superfamily (MFS) profile" evidence="7">
    <location>
        <begin position="25"/>
        <end position="406"/>
    </location>
</feature>
<feature type="transmembrane region" description="Helical" evidence="6">
    <location>
        <begin position="92"/>
        <end position="111"/>
    </location>
</feature>
<evidence type="ECO:0000256" key="4">
    <source>
        <dbReference type="ARBA" id="ARBA00023136"/>
    </source>
</evidence>
<gene>
    <name evidence="8" type="ORF">MUN78_00925</name>
</gene>
<dbReference type="Gene3D" id="3.60.15.10">
    <property type="entry name" value="Ribonuclease Z/Hydroxyacylglutathione hydrolase-like"/>
    <property type="match status" value="1"/>
</dbReference>
<evidence type="ECO:0000256" key="3">
    <source>
        <dbReference type="ARBA" id="ARBA00022989"/>
    </source>
</evidence>
<feature type="compositionally biased region" description="Basic and acidic residues" evidence="5">
    <location>
        <begin position="531"/>
        <end position="542"/>
    </location>
</feature>
<reference evidence="8 9" key="1">
    <citation type="submission" date="2022-04" db="EMBL/GenBank/DDBJ databases">
        <title>Leucobacter sp. isolated from rhizosphere of garlic.</title>
        <authorList>
            <person name="Won M."/>
            <person name="Lee C.-M."/>
            <person name="Woen H.-Y."/>
            <person name="Kwon S.-W."/>
        </authorList>
    </citation>
    <scope>NUCLEOTIDE SEQUENCE [LARGE SCALE GENOMIC DNA]</scope>
    <source>
        <strain evidence="8 9">H21R-40</strain>
    </source>
</reference>
<feature type="transmembrane region" description="Helical" evidence="6">
    <location>
        <begin position="149"/>
        <end position="170"/>
    </location>
</feature>
<feature type="transmembrane region" description="Helical" evidence="6">
    <location>
        <begin position="182"/>
        <end position="200"/>
    </location>
</feature>
<feature type="compositionally biased region" description="Basic residues" evidence="5">
    <location>
        <begin position="493"/>
        <end position="507"/>
    </location>
</feature>
<comment type="subcellular location">
    <subcellularLocation>
        <location evidence="1">Cell membrane</location>
        <topology evidence="1">Multi-pass membrane protein</topology>
    </subcellularLocation>
</comment>
<feature type="transmembrane region" description="Helical" evidence="6">
    <location>
        <begin position="381"/>
        <end position="404"/>
    </location>
</feature>
<feature type="transmembrane region" description="Helical" evidence="6">
    <location>
        <begin position="290"/>
        <end position="312"/>
    </location>
</feature>
<dbReference type="Proteomes" id="UP000831786">
    <property type="component" value="Chromosome"/>
</dbReference>
<keyword evidence="2 6" id="KW-0812">Transmembrane</keyword>
<sequence>MSPTAIAEDAAIHTPRGEFRRGWPTLVFSTIGAGVGLSALGYILGTLVVPLQEEFGWGRGEINLASLVSSLGLAAALPVIGKLLDRYGVKRVAIVSIPVFAAVLALLSIVTSSLATFLALYAIAGLLGAGTSAVTYSKAVVEKFDRRRGIALGIVAGGLGTAGLLLPPLMGMVIAGGGWRSAYLTMALLAIVPFLLVFFARLAPPKQVAAVDPATLPGLTFRAALRGREFWSLCVVFFLLGWALLTMVPHFVPLLIDSGVDPVRAALLSSLVGVGTVIARPVIGWLFDRFYATTVAVPLFLAAALGCLLLLWAGPGAAPVTAVLIGIGFGAEIDLMGYLSSRYFGPRSFGALYSLVYSLFMIGSAFGPVTAGFAYDATGSYGVPLVVAASMMGVAAVILLTLPASRGARPHERRADAAGGGRRGLGLRPARRRLDGQQHGSHRGGRRRDEHRCDLHRAPHARLPRGGRADDPGTRAAARAHPRASRPLQRRVPAARRRGHRASRGRRGVGAAARARPPHLRALRAGRHPRPAPDPRVRGRDRAPRRRAPHRGAPPRGARAHRGRRLRVAAGRRGAVHRRPGLQRRHPFALSGSPAGWLRALEQMAALAPGVVVPGHGPVGGTELLEPVADYLRFLLDAARSARERGLTPLEAARGLDLGRFGGLLEPERIAGNLRRAIAELEGDAAVDVAAAWQDMYDYNGSQPLEVRA</sequence>
<dbReference type="PANTHER" id="PTHR11360">
    <property type="entry name" value="MONOCARBOXYLATE TRANSPORTER"/>
    <property type="match status" value="1"/>
</dbReference>
<dbReference type="SUPFAM" id="SSF56281">
    <property type="entry name" value="Metallo-hydrolase/oxidoreductase"/>
    <property type="match status" value="1"/>
</dbReference>
<evidence type="ECO:0000259" key="7">
    <source>
        <dbReference type="PROSITE" id="PS50850"/>
    </source>
</evidence>
<feature type="transmembrane region" description="Helical" evidence="6">
    <location>
        <begin position="230"/>
        <end position="252"/>
    </location>
</feature>
<feature type="transmembrane region" description="Helical" evidence="6">
    <location>
        <begin position="351"/>
        <end position="375"/>
    </location>
</feature>
<dbReference type="CDD" id="cd17355">
    <property type="entry name" value="MFS_YcxA_like"/>
    <property type="match status" value="1"/>
</dbReference>
<feature type="compositionally biased region" description="Basic residues" evidence="5">
    <location>
        <begin position="516"/>
        <end position="530"/>
    </location>
</feature>
<feature type="transmembrane region" description="Helical" evidence="6">
    <location>
        <begin position="62"/>
        <end position="80"/>
    </location>
</feature>
<accession>A0ABY4FME6</accession>
<evidence type="ECO:0000256" key="2">
    <source>
        <dbReference type="ARBA" id="ARBA00022692"/>
    </source>
</evidence>
<protein>
    <submittedName>
        <fullName evidence="8">MFS transporter</fullName>
    </submittedName>
</protein>
<dbReference type="InterPro" id="IPR036259">
    <property type="entry name" value="MFS_trans_sf"/>
</dbReference>
<organism evidence="8 9">
    <name type="scientific">Leucobacter allii</name>
    <dbReference type="NCBI Taxonomy" id="2932247"/>
    <lineage>
        <taxon>Bacteria</taxon>
        <taxon>Bacillati</taxon>
        <taxon>Actinomycetota</taxon>
        <taxon>Actinomycetes</taxon>
        <taxon>Micrococcales</taxon>
        <taxon>Microbacteriaceae</taxon>
        <taxon>Leucobacter</taxon>
    </lineage>
</organism>
<feature type="compositionally biased region" description="Basic and acidic residues" evidence="5">
    <location>
        <begin position="447"/>
        <end position="457"/>
    </location>
</feature>
<feature type="transmembrane region" description="Helical" evidence="6">
    <location>
        <begin position="318"/>
        <end position="339"/>
    </location>
</feature>
<evidence type="ECO:0000256" key="1">
    <source>
        <dbReference type="ARBA" id="ARBA00004651"/>
    </source>
</evidence>
<dbReference type="InterPro" id="IPR011701">
    <property type="entry name" value="MFS"/>
</dbReference>
<feature type="transmembrane region" description="Helical" evidence="6">
    <location>
        <begin position="117"/>
        <end position="137"/>
    </location>
</feature>
<dbReference type="PANTHER" id="PTHR11360:SF284">
    <property type="entry name" value="EG:103B4.3 PROTEIN-RELATED"/>
    <property type="match status" value="1"/>
</dbReference>
<feature type="region of interest" description="Disordered" evidence="5">
    <location>
        <begin position="409"/>
        <end position="564"/>
    </location>
</feature>
<dbReference type="InterPro" id="IPR050327">
    <property type="entry name" value="Proton-linked_MCT"/>
</dbReference>
<keyword evidence="9" id="KW-1185">Reference proteome</keyword>
<feature type="transmembrane region" description="Helical" evidence="6">
    <location>
        <begin position="26"/>
        <end position="50"/>
    </location>
</feature>
<evidence type="ECO:0000256" key="6">
    <source>
        <dbReference type="SAM" id="Phobius"/>
    </source>
</evidence>
<dbReference type="SUPFAM" id="SSF103473">
    <property type="entry name" value="MFS general substrate transporter"/>
    <property type="match status" value="1"/>
</dbReference>
<dbReference type="EMBL" id="CP095045">
    <property type="protein sequence ID" value="UOQ57439.1"/>
    <property type="molecule type" value="Genomic_DNA"/>
</dbReference>
<dbReference type="Pfam" id="PF07690">
    <property type="entry name" value="MFS_1"/>
    <property type="match status" value="1"/>
</dbReference>
<evidence type="ECO:0000313" key="9">
    <source>
        <dbReference type="Proteomes" id="UP000831786"/>
    </source>
</evidence>
<keyword evidence="3 6" id="KW-1133">Transmembrane helix</keyword>
<proteinExistence type="predicted"/>
<dbReference type="PROSITE" id="PS50850">
    <property type="entry name" value="MFS"/>
    <property type="match status" value="1"/>
</dbReference>
<evidence type="ECO:0000313" key="8">
    <source>
        <dbReference type="EMBL" id="UOQ57439.1"/>
    </source>
</evidence>
<keyword evidence="4 6" id="KW-0472">Membrane</keyword>